<dbReference type="Gene3D" id="1.10.10.10">
    <property type="entry name" value="Winged helix-like DNA-binding domain superfamily/Winged helix DNA-binding domain"/>
    <property type="match status" value="2"/>
</dbReference>
<dbReference type="GO" id="GO:0006352">
    <property type="term" value="P:DNA-templated transcription initiation"/>
    <property type="evidence" value="ECO:0007669"/>
    <property type="project" value="InterPro"/>
</dbReference>
<proteinExistence type="inferred from homology"/>
<keyword evidence="6" id="KW-0732">Signal</keyword>
<keyword evidence="4" id="KW-0238">DNA-binding</keyword>
<dbReference type="Gene3D" id="1.10.1740.10">
    <property type="match status" value="1"/>
</dbReference>
<evidence type="ECO:0000259" key="7">
    <source>
        <dbReference type="PROSITE" id="PS00716"/>
    </source>
</evidence>
<dbReference type="GO" id="GO:0016987">
    <property type="term" value="F:sigma factor activity"/>
    <property type="evidence" value="ECO:0007669"/>
    <property type="project" value="UniProtKB-KW"/>
</dbReference>
<feature type="signal peptide" evidence="6">
    <location>
        <begin position="1"/>
        <end position="16"/>
    </location>
</feature>
<dbReference type="SUPFAM" id="SSF88946">
    <property type="entry name" value="Sigma2 domain of RNA polymerase sigma factors"/>
    <property type="match status" value="1"/>
</dbReference>
<evidence type="ECO:0000256" key="3">
    <source>
        <dbReference type="ARBA" id="ARBA00023082"/>
    </source>
</evidence>
<comment type="similarity">
    <text evidence="1">Belongs to the sigma-70 factor family.</text>
</comment>
<dbReference type="Pfam" id="PF04542">
    <property type="entry name" value="Sigma70_r2"/>
    <property type="match status" value="1"/>
</dbReference>
<evidence type="ECO:0000256" key="2">
    <source>
        <dbReference type="ARBA" id="ARBA00023015"/>
    </source>
</evidence>
<dbReference type="InterPro" id="IPR000943">
    <property type="entry name" value="RNA_pol_sigma70"/>
</dbReference>
<sequence length="410" mass="45547">MIIATLLVSLLGGASSFGSCTRCVASIRRRSFYLQESKGEVTEGVYSFIDDGKGHINAALAQSIFEWDSAHRREGDGDGEAPLTKNTPKFKYSTRAGLRLVDSIAREIISETSDGSASSTASSSASAKEDSAAANYADLAQEGVVALMNAMATFDEALSEDFSTYAKRHIYTAMSSSLATASRPIRLPRKIHETLRHARAVQDRLRSSLSREPTVPEIAQQLPADVTPDKLQLYMLVGRGTLSVESTVEIYNPANNEPSFADEDQYEAEHGRIEAHLHSGEDDLYNDLEEEEEWVEHDKIVAPLRDFIPDTSSPTPDDFALTHMIRHDIDDLLQRTLNEREQEVIRMRFGLTDFGREEGLTLTDIGSRLGVSRQRIAQIERSALDKLRNSYQSTIVEKYLDDDHAEEVSV</sequence>
<dbReference type="InterPro" id="IPR007630">
    <property type="entry name" value="RNA_pol_sigma70_r4"/>
</dbReference>
<dbReference type="InterPro" id="IPR013325">
    <property type="entry name" value="RNA_pol_sigma_r2"/>
</dbReference>
<dbReference type="PANTHER" id="PTHR30603">
    <property type="entry name" value="RNA POLYMERASE SIGMA FACTOR RPO"/>
    <property type="match status" value="1"/>
</dbReference>
<dbReference type="InterPro" id="IPR036388">
    <property type="entry name" value="WH-like_DNA-bd_sf"/>
</dbReference>
<dbReference type="PROSITE" id="PS00716">
    <property type="entry name" value="SIGMA70_2"/>
    <property type="match status" value="1"/>
</dbReference>
<evidence type="ECO:0000256" key="4">
    <source>
        <dbReference type="ARBA" id="ARBA00023125"/>
    </source>
</evidence>
<feature type="domain" description="RNA polymerase sigma-70" evidence="7">
    <location>
        <begin position="361"/>
        <end position="387"/>
    </location>
</feature>
<dbReference type="AlphaFoldDB" id="A0A7S2N3W2"/>
<evidence type="ECO:0000313" key="8">
    <source>
        <dbReference type="EMBL" id="CAD9518098.1"/>
    </source>
</evidence>
<dbReference type="InterPro" id="IPR050239">
    <property type="entry name" value="Sigma-70_RNA_pol_init_factors"/>
</dbReference>
<dbReference type="InterPro" id="IPR014284">
    <property type="entry name" value="RNA_pol_sigma-70_dom"/>
</dbReference>
<dbReference type="Pfam" id="PF04545">
    <property type="entry name" value="Sigma70_r4"/>
    <property type="match status" value="1"/>
</dbReference>
<keyword evidence="5" id="KW-0804">Transcription</keyword>
<gene>
    <name evidence="8" type="ORF">HTAM1171_LOCUS11952</name>
</gene>
<protein>
    <recommendedName>
        <fullName evidence="7">RNA polymerase sigma-70 domain-containing protein</fullName>
    </recommendedName>
</protein>
<dbReference type="NCBIfam" id="TIGR02937">
    <property type="entry name" value="sigma70-ECF"/>
    <property type="match status" value="1"/>
</dbReference>
<dbReference type="CDD" id="cd06171">
    <property type="entry name" value="Sigma70_r4"/>
    <property type="match status" value="1"/>
</dbReference>
<dbReference type="GO" id="GO:0003677">
    <property type="term" value="F:DNA binding"/>
    <property type="evidence" value="ECO:0007669"/>
    <property type="project" value="UniProtKB-KW"/>
</dbReference>
<dbReference type="SUPFAM" id="SSF88659">
    <property type="entry name" value="Sigma3 and sigma4 domains of RNA polymerase sigma factors"/>
    <property type="match status" value="2"/>
</dbReference>
<dbReference type="PANTHER" id="PTHR30603:SF47">
    <property type="entry name" value="RNA POLYMERASE SIGMA FACTOR SIGD, CHLOROPLASTIC"/>
    <property type="match status" value="1"/>
</dbReference>
<dbReference type="InterPro" id="IPR013324">
    <property type="entry name" value="RNA_pol_sigma_r3/r4-like"/>
</dbReference>
<keyword evidence="3" id="KW-0731">Sigma factor</keyword>
<dbReference type="InterPro" id="IPR007627">
    <property type="entry name" value="RNA_pol_sigma70_r2"/>
</dbReference>
<accession>A0A7S2N3W2</accession>
<evidence type="ECO:0000256" key="6">
    <source>
        <dbReference type="SAM" id="SignalP"/>
    </source>
</evidence>
<organism evidence="8">
    <name type="scientific">Helicotheca tamesis</name>
    <dbReference type="NCBI Taxonomy" id="374047"/>
    <lineage>
        <taxon>Eukaryota</taxon>
        <taxon>Sar</taxon>
        <taxon>Stramenopiles</taxon>
        <taxon>Ochrophyta</taxon>
        <taxon>Bacillariophyta</taxon>
        <taxon>Mediophyceae</taxon>
        <taxon>Lithodesmiophycidae</taxon>
        <taxon>Lithodesmiales</taxon>
        <taxon>Lithodesmiaceae</taxon>
        <taxon>Helicotheca</taxon>
    </lineage>
</organism>
<reference evidence="8" key="1">
    <citation type="submission" date="2021-01" db="EMBL/GenBank/DDBJ databases">
        <authorList>
            <person name="Corre E."/>
            <person name="Pelletier E."/>
            <person name="Niang G."/>
            <person name="Scheremetjew M."/>
            <person name="Finn R."/>
            <person name="Kale V."/>
            <person name="Holt S."/>
            <person name="Cochrane G."/>
            <person name="Meng A."/>
            <person name="Brown T."/>
            <person name="Cohen L."/>
        </authorList>
    </citation>
    <scope>NUCLEOTIDE SEQUENCE</scope>
    <source>
        <strain evidence="8">CCMP826</strain>
    </source>
</reference>
<feature type="chain" id="PRO_5030515525" description="RNA polymerase sigma-70 domain-containing protein" evidence="6">
    <location>
        <begin position="17"/>
        <end position="410"/>
    </location>
</feature>
<dbReference type="EMBL" id="HBGV01019280">
    <property type="protein sequence ID" value="CAD9518098.1"/>
    <property type="molecule type" value="Transcribed_RNA"/>
</dbReference>
<keyword evidence="2" id="KW-0805">Transcription regulation</keyword>
<evidence type="ECO:0000256" key="5">
    <source>
        <dbReference type="ARBA" id="ARBA00023163"/>
    </source>
</evidence>
<name>A0A7S2N3W2_9STRA</name>
<evidence type="ECO:0000256" key="1">
    <source>
        <dbReference type="ARBA" id="ARBA00007788"/>
    </source>
</evidence>